<organism evidence="5 6">
    <name type="scientific">Thermothielavioides terrestris</name>
    <dbReference type="NCBI Taxonomy" id="2587410"/>
    <lineage>
        <taxon>Eukaryota</taxon>
        <taxon>Fungi</taxon>
        <taxon>Dikarya</taxon>
        <taxon>Ascomycota</taxon>
        <taxon>Pezizomycotina</taxon>
        <taxon>Sordariomycetes</taxon>
        <taxon>Sordariomycetidae</taxon>
        <taxon>Sordariales</taxon>
        <taxon>Chaetomiaceae</taxon>
        <taxon>Thermothielavioides</taxon>
    </lineage>
</organism>
<dbReference type="Gene3D" id="3.50.50.60">
    <property type="entry name" value="FAD/NAD(P)-binding domain"/>
    <property type="match status" value="1"/>
</dbReference>
<keyword evidence="3" id="KW-0560">Oxidoreductase</keyword>
<name>A0A3S4ALM9_9PEZI</name>
<dbReference type="PRINTS" id="PR00420">
    <property type="entry name" value="RNGMNOXGNASE"/>
</dbReference>
<evidence type="ECO:0000313" key="6">
    <source>
        <dbReference type="Proteomes" id="UP000289323"/>
    </source>
</evidence>
<reference evidence="5 6" key="1">
    <citation type="submission" date="2018-04" db="EMBL/GenBank/DDBJ databases">
        <authorList>
            <person name="Huttner S."/>
            <person name="Dainat J."/>
        </authorList>
    </citation>
    <scope>NUCLEOTIDE SEQUENCE [LARGE SCALE GENOMIC DNA]</scope>
</reference>
<dbReference type="AlphaFoldDB" id="A0A3S4ALM9"/>
<evidence type="ECO:0000256" key="1">
    <source>
        <dbReference type="ARBA" id="ARBA00022630"/>
    </source>
</evidence>
<evidence type="ECO:0000259" key="4">
    <source>
        <dbReference type="Pfam" id="PF01494"/>
    </source>
</evidence>
<gene>
    <name evidence="5" type="ORF">TT172_LOCUS3263</name>
</gene>
<dbReference type="Gene3D" id="3.30.9.10">
    <property type="entry name" value="D-Amino Acid Oxidase, subunit A, domain 2"/>
    <property type="match status" value="1"/>
</dbReference>
<feature type="domain" description="FAD-binding" evidence="4">
    <location>
        <begin position="50"/>
        <end position="366"/>
    </location>
</feature>
<dbReference type="EMBL" id="OUUZ01000008">
    <property type="protein sequence ID" value="SPQ20844.1"/>
    <property type="molecule type" value="Genomic_DNA"/>
</dbReference>
<dbReference type="Proteomes" id="UP000289323">
    <property type="component" value="Unassembled WGS sequence"/>
</dbReference>
<protein>
    <submittedName>
        <fullName evidence="5">358b3f54-9455-40d9-b031-de0af0029a5c</fullName>
    </submittedName>
</protein>
<dbReference type="InterPro" id="IPR002938">
    <property type="entry name" value="FAD-bd"/>
</dbReference>
<dbReference type="GO" id="GO:0071949">
    <property type="term" value="F:FAD binding"/>
    <property type="evidence" value="ECO:0007669"/>
    <property type="project" value="InterPro"/>
</dbReference>
<keyword evidence="2" id="KW-0274">FAD</keyword>
<dbReference type="PANTHER" id="PTHR46865">
    <property type="entry name" value="OXIDOREDUCTASE-RELATED"/>
    <property type="match status" value="1"/>
</dbReference>
<dbReference type="SUPFAM" id="SSF51905">
    <property type="entry name" value="FAD/NAD(P)-binding domain"/>
    <property type="match status" value="1"/>
</dbReference>
<dbReference type="InterPro" id="IPR051704">
    <property type="entry name" value="FAD_aromatic-hydroxylase"/>
</dbReference>
<dbReference type="GO" id="GO:0016491">
    <property type="term" value="F:oxidoreductase activity"/>
    <property type="evidence" value="ECO:0007669"/>
    <property type="project" value="UniProtKB-KW"/>
</dbReference>
<evidence type="ECO:0000256" key="2">
    <source>
        <dbReference type="ARBA" id="ARBA00022827"/>
    </source>
</evidence>
<dbReference type="InterPro" id="IPR036188">
    <property type="entry name" value="FAD/NAD-bd_sf"/>
</dbReference>
<dbReference type="Pfam" id="PF01494">
    <property type="entry name" value="FAD_binding_3"/>
    <property type="match status" value="1"/>
</dbReference>
<evidence type="ECO:0000313" key="5">
    <source>
        <dbReference type="EMBL" id="SPQ20844.1"/>
    </source>
</evidence>
<sequence length="469" mass="52590">MRASSVRETQEVGAKVELPGKLETGLRYGFGFDLVEAHLTRLPPPLKCDITIVERHPTLRTTGQQIDLRGQGIDAMRVTGLEPQVRAIVVNEPGLRYMDRRGRTVAYMASNKTGKGAQTFSAEWEIMRGDLCRVLYEATVGLDGVRYVFGKTVEEIAQPLEAEQKRKGPVRVRFDDGSEGEYDLLVGCDGVGSRTRRRMFTDGRKENLLHVGAWFALFSVPPRDGDTADATYYHLPGRRTVMTRRDRPDCLRVALGYAGDDERLFEAIRHGTVAEQKEAWANLFRHDMHQSWNMERYLDGMLHSAEAEQDFYTQELVQVRLDSWSEGRVVLLGDSAFCPCPLTGFGTSLALAGAYVLAGEIARACSRAHSAGGGGAANPWDAIPDALAAYETTLRPLVTHVQDMPVRTIVRYAIPKSGWVITFYQWMFWLLIGVLRIDKLLARFGSDDKGQWKLPIYPELSSPAYKERK</sequence>
<proteinExistence type="predicted"/>
<keyword evidence="1" id="KW-0285">Flavoprotein</keyword>
<evidence type="ECO:0000256" key="3">
    <source>
        <dbReference type="ARBA" id="ARBA00023002"/>
    </source>
</evidence>
<dbReference type="PANTHER" id="PTHR46865:SF7">
    <property type="entry name" value="MONOOXYGENASE, PUTATIVE (AFU_ORTHOLOGUE AFUA_8G07040)-RELATED"/>
    <property type="match status" value="1"/>
</dbReference>
<accession>A0A3S4ALM9</accession>